<comment type="caution">
    <text evidence="1">The sequence shown here is derived from an EMBL/GenBank/DDBJ whole genome shotgun (WGS) entry which is preliminary data.</text>
</comment>
<name>A0A2T7Q1H3_POMCA</name>
<gene>
    <name evidence="1" type="ORF">C0Q70_02148</name>
</gene>
<organism evidence="1 2">
    <name type="scientific">Pomacea canaliculata</name>
    <name type="common">Golden apple snail</name>
    <dbReference type="NCBI Taxonomy" id="400727"/>
    <lineage>
        <taxon>Eukaryota</taxon>
        <taxon>Metazoa</taxon>
        <taxon>Spiralia</taxon>
        <taxon>Lophotrochozoa</taxon>
        <taxon>Mollusca</taxon>
        <taxon>Gastropoda</taxon>
        <taxon>Caenogastropoda</taxon>
        <taxon>Architaenioglossa</taxon>
        <taxon>Ampullarioidea</taxon>
        <taxon>Ampullariidae</taxon>
        <taxon>Pomacea</taxon>
    </lineage>
</organism>
<dbReference type="AlphaFoldDB" id="A0A2T7Q1H3"/>
<accession>A0A2T7Q1H3</accession>
<dbReference type="Proteomes" id="UP000245119">
    <property type="component" value="Linkage Group LG1"/>
</dbReference>
<proteinExistence type="predicted"/>
<dbReference type="EMBL" id="PZQS01000001">
    <property type="protein sequence ID" value="PVD39514.1"/>
    <property type="molecule type" value="Genomic_DNA"/>
</dbReference>
<reference evidence="1 2" key="1">
    <citation type="submission" date="2018-04" db="EMBL/GenBank/DDBJ databases">
        <title>The genome of golden apple snail Pomacea canaliculata provides insight into stress tolerance and invasive adaptation.</title>
        <authorList>
            <person name="Liu C."/>
            <person name="Liu B."/>
            <person name="Ren Y."/>
            <person name="Zhang Y."/>
            <person name="Wang H."/>
            <person name="Li S."/>
            <person name="Jiang F."/>
            <person name="Yin L."/>
            <person name="Zhang G."/>
            <person name="Qian W."/>
            <person name="Fan W."/>
        </authorList>
    </citation>
    <scope>NUCLEOTIDE SEQUENCE [LARGE SCALE GENOMIC DNA]</scope>
    <source>
        <strain evidence="1">SZHN2017</strain>
        <tissue evidence="1">Muscle</tissue>
    </source>
</reference>
<evidence type="ECO:0000313" key="2">
    <source>
        <dbReference type="Proteomes" id="UP000245119"/>
    </source>
</evidence>
<dbReference type="OrthoDB" id="6134084at2759"/>
<protein>
    <submittedName>
        <fullName evidence="1">Uncharacterized protein</fullName>
    </submittedName>
</protein>
<keyword evidence="2" id="KW-1185">Reference proteome</keyword>
<sequence length="381" mass="43457">MRYKCTYSEEHTEPVIFHMERRKVEEYRENVRLESRSVLTVGCLHPSGIRDYLYRELRPPGAGRNSEIIGTYIDRQFIVSSPTRQYLKFVSSAGLGLDLVSQDDYGLDTVHNGTLHTETRWVSATTRLFPIAYRSAGSLWLVPDVYEPGQVLENQRGDGRIDRVDYKDFIKKDDWLLVFRATSGLGSPVYDTWTRTGYHDDYTYTRASMPCGCTSTNGSCDRHYRSRLLDSWPSSALDKVKLAVYEGGVEKAYMIFTGLGSNYINWFSADRLVQSSWKDLKSSAHNYFSIIGIDEPNRVTRRFYVSNVHNSCPGDKGWLSIKDKGHVCLWETADQIPTIFYSKSETMGTWETAGAPVGRAEVMAVWVKFRKGVDLTQPCLS</sequence>
<evidence type="ECO:0000313" key="1">
    <source>
        <dbReference type="EMBL" id="PVD39514.1"/>
    </source>
</evidence>